<dbReference type="InParanoid" id="A0A078AAD3"/>
<evidence type="ECO:0008006" key="4">
    <source>
        <dbReference type="Google" id="ProtNLM"/>
    </source>
</evidence>
<evidence type="ECO:0000256" key="1">
    <source>
        <dbReference type="SAM" id="Phobius"/>
    </source>
</evidence>
<sequence length="409" mass="45317">MIGNSIFNCIDHDQQQNGFLIIGGASNSTDIVSNANSPVIMKISEATGKLKWQQQLNAGTGVVSPQNLKECTIQQGIQNFIVAQSDNPQYSILVFRYDTGQLLKSFYEIDTSTQNIQLQKIPMGIFMNSQGQIYTISWRGIIIYIASFLFTSTSNTITSTVSKTFGSFINNEIGKSVAYISGLEQIFLGGNHNGQPIITKVQLSNIQWLYSKQLKGPGISTTQQYITKIGLFQKPDNTINQLVCVENLGTDLNKVAFVYFVESSMTVNTMTRSWYYPTTTKTQCLDVKLNNLNGYFIISQGGYNYYGLLNLASQSSTITVTKLTTSTSSLGQNTQNAYISILKSQVFYIVQTQFIIGSISIGSNVIIFRPIRMGVLCRVFQLSLKIIMVELVTKDIPLTKLLQGPIGLN</sequence>
<dbReference type="EMBL" id="CCKQ01007738">
    <property type="protein sequence ID" value="CDW79149.1"/>
    <property type="molecule type" value="Genomic_DNA"/>
</dbReference>
<accession>A0A078AAD3</accession>
<keyword evidence="1" id="KW-0812">Transmembrane</keyword>
<feature type="transmembrane region" description="Helical" evidence="1">
    <location>
        <begin position="346"/>
        <end position="368"/>
    </location>
</feature>
<evidence type="ECO:0000313" key="2">
    <source>
        <dbReference type="EMBL" id="CDW79149.1"/>
    </source>
</evidence>
<evidence type="ECO:0000313" key="3">
    <source>
        <dbReference type="Proteomes" id="UP000039865"/>
    </source>
</evidence>
<organism evidence="2 3">
    <name type="scientific">Stylonychia lemnae</name>
    <name type="common">Ciliate</name>
    <dbReference type="NCBI Taxonomy" id="5949"/>
    <lineage>
        <taxon>Eukaryota</taxon>
        <taxon>Sar</taxon>
        <taxon>Alveolata</taxon>
        <taxon>Ciliophora</taxon>
        <taxon>Intramacronucleata</taxon>
        <taxon>Spirotrichea</taxon>
        <taxon>Stichotrichia</taxon>
        <taxon>Sporadotrichida</taxon>
        <taxon>Oxytrichidae</taxon>
        <taxon>Stylonychinae</taxon>
        <taxon>Stylonychia</taxon>
    </lineage>
</organism>
<protein>
    <recommendedName>
        <fullName evidence="4">Transmembrane protein</fullName>
    </recommendedName>
</protein>
<keyword evidence="3" id="KW-1185">Reference proteome</keyword>
<dbReference type="Proteomes" id="UP000039865">
    <property type="component" value="Unassembled WGS sequence"/>
</dbReference>
<proteinExistence type="predicted"/>
<gene>
    <name evidence="2" type="primary">Contig4985.g5334</name>
    <name evidence="2" type="ORF">STYLEM_8135</name>
</gene>
<keyword evidence="1" id="KW-0472">Membrane</keyword>
<reference evidence="2 3" key="1">
    <citation type="submission" date="2014-06" db="EMBL/GenBank/DDBJ databases">
        <authorList>
            <person name="Swart Estienne"/>
        </authorList>
    </citation>
    <scope>NUCLEOTIDE SEQUENCE [LARGE SCALE GENOMIC DNA]</scope>
    <source>
        <strain evidence="2 3">130c</strain>
    </source>
</reference>
<keyword evidence="1" id="KW-1133">Transmembrane helix</keyword>
<dbReference type="AlphaFoldDB" id="A0A078AAD3"/>
<name>A0A078AAD3_STYLE</name>